<organism evidence="1 2">
    <name type="scientific">Planktothrix tepida PCC 9214</name>
    <dbReference type="NCBI Taxonomy" id="671072"/>
    <lineage>
        <taxon>Bacteria</taxon>
        <taxon>Bacillati</taxon>
        <taxon>Cyanobacteriota</taxon>
        <taxon>Cyanophyceae</taxon>
        <taxon>Oscillatoriophycideae</taxon>
        <taxon>Oscillatoriales</taxon>
        <taxon>Microcoleaceae</taxon>
        <taxon>Planktothrix</taxon>
    </lineage>
</organism>
<sequence>MENTGEGDVGVFAKTATAVVAIDLADGVIKTIVAREQNVGVTIRVKVGCGDGTSVNTGEGDIGVFFKVKTRSHFFNPL</sequence>
<evidence type="ECO:0000313" key="1">
    <source>
        <dbReference type="EMBL" id="CUR36182.1"/>
    </source>
</evidence>
<keyword evidence="2" id="KW-1185">Reference proteome</keyword>
<reference evidence="2" key="1">
    <citation type="submission" date="2015-10" db="EMBL/GenBank/DDBJ databases">
        <authorList>
            <person name="Regsiter A."/>
            <person name="william w."/>
        </authorList>
    </citation>
    <scope>NUCLEOTIDE SEQUENCE [LARGE SCALE GENOMIC DNA]</scope>
</reference>
<dbReference type="Proteomes" id="UP000184315">
    <property type="component" value="Unassembled WGS sequence"/>
</dbReference>
<dbReference type="AlphaFoldDB" id="A0A1J1LV93"/>
<evidence type="ECO:0000313" key="2">
    <source>
        <dbReference type="Proteomes" id="UP000184315"/>
    </source>
</evidence>
<accession>A0A1J1LV93</accession>
<name>A0A1J1LV93_9CYAN</name>
<dbReference type="EMBL" id="CZDF01000188">
    <property type="protein sequence ID" value="CUR36182.1"/>
    <property type="molecule type" value="Genomic_DNA"/>
</dbReference>
<proteinExistence type="predicted"/>
<protein>
    <submittedName>
        <fullName evidence="1">Uncharacterized protein</fullName>
    </submittedName>
</protein>
<gene>
    <name evidence="1" type="ORF">PL921480292</name>
</gene>